<evidence type="ECO:0000256" key="1">
    <source>
        <dbReference type="SAM" id="SignalP"/>
    </source>
</evidence>
<organism evidence="2 3">
    <name type="scientific">Thelonectria olida</name>
    <dbReference type="NCBI Taxonomy" id="1576542"/>
    <lineage>
        <taxon>Eukaryota</taxon>
        <taxon>Fungi</taxon>
        <taxon>Dikarya</taxon>
        <taxon>Ascomycota</taxon>
        <taxon>Pezizomycotina</taxon>
        <taxon>Sordariomycetes</taxon>
        <taxon>Hypocreomycetidae</taxon>
        <taxon>Hypocreales</taxon>
        <taxon>Nectriaceae</taxon>
        <taxon>Thelonectria</taxon>
    </lineage>
</organism>
<evidence type="ECO:0000313" key="2">
    <source>
        <dbReference type="EMBL" id="KAH6884596.1"/>
    </source>
</evidence>
<feature type="chain" id="PRO_5040467487" description="Hydrophobin" evidence="1">
    <location>
        <begin position="19"/>
        <end position="116"/>
    </location>
</feature>
<reference evidence="2 3" key="1">
    <citation type="journal article" date="2021" name="Nat. Commun.">
        <title>Genetic determinants of endophytism in the Arabidopsis root mycobiome.</title>
        <authorList>
            <person name="Mesny F."/>
            <person name="Miyauchi S."/>
            <person name="Thiergart T."/>
            <person name="Pickel B."/>
            <person name="Atanasova L."/>
            <person name="Karlsson M."/>
            <person name="Huettel B."/>
            <person name="Barry K.W."/>
            <person name="Haridas S."/>
            <person name="Chen C."/>
            <person name="Bauer D."/>
            <person name="Andreopoulos W."/>
            <person name="Pangilinan J."/>
            <person name="LaButti K."/>
            <person name="Riley R."/>
            <person name="Lipzen A."/>
            <person name="Clum A."/>
            <person name="Drula E."/>
            <person name="Henrissat B."/>
            <person name="Kohler A."/>
            <person name="Grigoriev I.V."/>
            <person name="Martin F.M."/>
            <person name="Hacquard S."/>
        </authorList>
    </citation>
    <scope>NUCLEOTIDE SEQUENCE [LARGE SCALE GENOMIC DNA]</scope>
    <source>
        <strain evidence="2 3">MPI-CAGE-CH-0241</strain>
    </source>
</reference>
<sequence>MQITSIITLLIAATGAIAAPGKPSKPSKPQKPNVITNQSITCGNGQTAYCCTASADGGDGGKGWDNDGGNGGTAFSCVAATTACTNIAVCCNSNAGGNSNQVCGVFGNAKVTIEND</sequence>
<feature type="signal peptide" evidence="1">
    <location>
        <begin position="1"/>
        <end position="18"/>
    </location>
</feature>
<evidence type="ECO:0008006" key="4">
    <source>
        <dbReference type="Google" id="ProtNLM"/>
    </source>
</evidence>
<gene>
    <name evidence="2" type="ORF">B0T10DRAFT_608890</name>
</gene>
<proteinExistence type="predicted"/>
<evidence type="ECO:0000313" key="3">
    <source>
        <dbReference type="Proteomes" id="UP000777438"/>
    </source>
</evidence>
<accession>A0A9P8W165</accession>
<dbReference type="EMBL" id="JAGPYM010000020">
    <property type="protein sequence ID" value="KAH6884596.1"/>
    <property type="molecule type" value="Genomic_DNA"/>
</dbReference>
<keyword evidence="1" id="KW-0732">Signal</keyword>
<keyword evidence="3" id="KW-1185">Reference proteome</keyword>
<comment type="caution">
    <text evidence="2">The sequence shown here is derived from an EMBL/GenBank/DDBJ whole genome shotgun (WGS) entry which is preliminary data.</text>
</comment>
<dbReference type="Proteomes" id="UP000777438">
    <property type="component" value="Unassembled WGS sequence"/>
</dbReference>
<name>A0A9P8W165_9HYPO</name>
<protein>
    <recommendedName>
        <fullName evidence="4">Hydrophobin</fullName>
    </recommendedName>
</protein>
<dbReference type="AlphaFoldDB" id="A0A9P8W165"/>